<dbReference type="EMBL" id="JAJSOF020000011">
    <property type="protein sequence ID" value="KAJ4444339.1"/>
    <property type="molecule type" value="Genomic_DNA"/>
</dbReference>
<proteinExistence type="predicted"/>
<organism evidence="1 2">
    <name type="scientific">Periplaneta americana</name>
    <name type="common">American cockroach</name>
    <name type="synonym">Blatta americana</name>
    <dbReference type="NCBI Taxonomy" id="6978"/>
    <lineage>
        <taxon>Eukaryota</taxon>
        <taxon>Metazoa</taxon>
        <taxon>Ecdysozoa</taxon>
        <taxon>Arthropoda</taxon>
        <taxon>Hexapoda</taxon>
        <taxon>Insecta</taxon>
        <taxon>Pterygota</taxon>
        <taxon>Neoptera</taxon>
        <taxon>Polyneoptera</taxon>
        <taxon>Dictyoptera</taxon>
        <taxon>Blattodea</taxon>
        <taxon>Blattoidea</taxon>
        <taxon>Blattidae</taxon>
        <taxon>Blattinae</taxon>
        <taxon>Periplaneta</taxon>
    </lineage>
</organism>
<name>A0ABQ8TCS4_PERAM</name>
<keyword evidence="2" id="KW-1185">Reference proteome</keyword>
<sequence length="159" mass="17852">MAGLCEDGNEPPGSLKAICNWLFNDAISTTRLFSVDEIGDSEMIFGEMRPRIRHRLPCIHNTIGENLGKNPTRIFAYSGSTSVLFVQQQSTQTKCGTHDHMVNVVQELCLMELSSVGDRKLQRLGDHRANHTIPPFWFDDRPPLLRHVRPAAGWSVLAL</sequence>
<reference evidence="1 2" key="1">
    <citation type="journal article" date="2022" name="Allergy">
        <title>Genome assembly and annotation of Periplaneta americana reveal a comprehensive cockroach allergen profile.</title>
        <authorList>
            <person name="Wang L."/>
            <person name="Xiong Q."/>
            <person name="Saelim N."/>
            <person name="Wang L."/>
            <person name="Nong W."/>
            <person name="Wan A.T."/>
            <person name="Shi M."/>
            <person name="Liu X."/>
            <person name="Cao Q."/>
            <person name="Hui J.H.L."/>
            <person name="Sookrung N."/>
            <person name="Leung T.F."/>
            <person name="Tungtrongchitr A."/>
            <person name="Tsui S.K.W."/>
        </authorList>
    </citation>
    <scope>NUCLEOTIDE SEQUENCE [LARGE SCALE GENOMIC DNA]</scope>
    <source>
        <strain evidence="1">PWHHKU_190912</strain>
    </source>
</reference>
<evidence type="ECO:0000313" key="1">
    <source>
        <dbReference type="EMBL" id="KAJ4444339.1"/>
    </source>
</evidence>
<evidence type="ECO:0000313" key="2">
    <source>
        <dbReference type="Proteomes" id="UP001148838"/>
    </source>
</evidence>
<accession>A0ABQ8TCS4</accession>
<protein>
    <submittedName>
        <fullName evidence="1">Uncharacterized protein</fullName>
    </submittedName>
</protein>
<dbReference type="Proteomes" id="UP001148838">
    <property type="component" value="Unassembled WGS sequence"/>
</dbReference>
<comment type="caution">
    <text evidence="1">The sequence shown here is derived from an EMBL/GenBank/DDBJ whole genome shotgun (WGS) entry which is preliminary data.</text>
</comment>
<gene>
    <name evidence="1" type="ORF">ANN_06131</name>
</gene>